<dbReference type="Gene3D" id="1.20.1510.10">
    <property type="entry name" value="Cation efflux protein transmembrane domain"/>
    <property type="match status" value="1"/>
</dbReference>
<evidence type="ECO:0000259" key="9">
    <source>
        <dbReference type="Pfam" id="PF16916"/>
    </source>
</evidence>
<feature type="domain" description="Cation efflux protein cytoplasmic" evidence="9">
    <location>
        <begin position="209"/>
        <end position="287"/>
    </location>
</feature>
<keyword evidence="5 7" id="KW-1133">Transmembrane helix</keyword>
<dbReference type="NCBIfam" id="TIGR01297">
    <property type="entry name" value="CDF"/>
    <property type="match status" value="1"/>
</dbReference>
<dbReference type="InterPro" id="IPR036837">
    <property type="entry name" value="Cation_efflux_CTD_sf"/>
</dbReference>
<organism evidence="10 11">
    <name type="scientific">Corynebacterium genitalium ATCC 33030</name>
    <dbReference type="NCBI Taxonomy" id="585529"/>
    <lineage>
        <taxon>Bacteria</taxon>
        <taxon>Bacillati</taxon>
        <taxon>Actinomycetota</taxon>
        <taxon>Actinomycetes</taxon>
        <taxon>Mycobacteriales</taxon>
        <taxon>Corynebacteriaceae</taxon>
        <taxon>Corynebacterium</taxon>
    </lineage>
</organism>
<dbReference type="SUPFAM" id="SSF161111">
    <property type="entry name" value="Cation efflux protein transmembrane domain-like"/>
    <property type="match status" value="1"/>
</dbReference>
<evidence type="ECO:0000256" key="1">
    <source>
        <dbReference type="ARBA" id="ARBA00004141"/>
    </source>
</evidence>
<dbReference type="GO" id="GO:0015086">
    <property type="term" value="F:cadmium ion transmembrane transporter activity"/>
    <property type="evidence" value="ECO:0007669"/>
    <property type="project" value="TreeGrafter"/>
</dbReference>
<dbReference type="GO" id="GO:0005886">
    <property type="term" value="C:plasma membrane"/>
    <property type="evidence" value="ECO:0007669"/>
    <property type="project" value="TreeGrafter"/>
</dbReference>
<dbReference type="HOGENOM" id="CLU_013430_3_0_11"/>
<dbReference type="InterPro" id="IPR050291">
    <property type="entry name" value="CDF_Transporter"/>
</dbReference>
<dbReference type="GO" id="GO:0006882">
    <property type="term" value="P:intracellular zinc ion homeostasis"/>
    <property type="evidence" value="ECO:0007669"/>
    <property type="project" value="TreeGrafter"/>
</dbReference>
<evidence type="ECO:0000313" key="10">
    <source>
        <dbReference type="EMBL" id="EFK54557.1"/>
    </source>
</evidence>
<feature type="transmembrane region" description="Helical" evidence="7">
    <location>
        <begin position="12"/>
        <end position="32"/>
    </location>
</feature>
<dbReference type="Pfam" id="PF01545">
    <property type="entry name" value="Cation_efflux"/>
    <property type="match status" value="1"/>
</dbReference>
<dbReference type="Gene3D" id="3.30.70.1350">
    <property type="entry name" value="Cation efflux protein, cytoplasmic domain"/>
    <property type="match status" value="1"/>
</dbReference>
<evidence type="ECO:0000313" key="11">
    <source>
        <dbReference type="Proteomes" id="UP000004208"/>
    </source>
</evidence>
<evidence type="ECO:0000259" key="8">
    <source>
        <dbReference type="Pfam" id="PF01545"/>
    </source>
</evidence>
<comment type="caution">
    <text evidence="10">The sequence shown here is derived from an EMBL/GenBank/DDBJ whole genome shotgun (WGS) entry which is preliminary data.</text>
</comment>
<gene>
    <name evidence="10" type="ORF">HMPREF0291_12215</name>
</gene>
<evidence type="ECO:0000256" key="5">
    <source>
        <dbReference type="ARBA" id="ARBA00022989"/>
    </source>
</evidence>
<reference evidence="10" key="1">
    <citation type="submission" date="2010-06" db="EMBL/GenBank/DDBJ databases">
        <authorList>
            <person name="Muzny D."/>
            <person name="Qin X."/>
            <person name="Buhay C."/>
            <person name="Dugan-Rocha S."/>
            <person name="Ding Y."/>
            <person name="Chen G."/>
            <person name="Hawes A."/>
            <person name="Holder M."/>
            <person name="Jhangiani S."/>
            <person name="Johnson A."/>
            <person name="Khan Z."/>
            <person name="Li Z."/>
            <person name="Liu W."/>
            <person name="Liu X."/>
            <person name="Perez L."/>
            <person name="Shen H."/>
            <person name="Wang Q."/>
            <person name="Watt J."/>
            <person name="Xi L."/>
            <person name="Xin Y."/>
            <person name="Zhou J."/>
            <person name="Deng J."/>
            <person name="Jiang H."/>
            <person name="Liu Y."/>
            <person name="Qu J."/>
            <person name="Song X.-Z."/>
            <person name="Zhang L."/>
            <person name="Villasana D."/>
            <person name="Johnson A."/>
            <person name="Liu J."/>
            <person name="Liyanage D."/>
            <person name="Lorensuhewa L."/>
            <person name="Robinson T."/>
            <person name="Song A."/>
            <person name="Song B.-B."/>
            <person name="Dinh H."/>
            <person name="Thornton R."/>
            <person name="Coyle M."/>
            <person name="Francisco L."/>
            <person name="Jackson L."/>
            <person name="Javaid M."/>
            <person name="Korchina V."/>
            <person name="Kovar C."/>
            <person name="Mata R."/>
            <person name="Mathew T."/>
            <person name="Ngo R."/>
            <person name="Nguyen L."/>
            <person name="Nguyen N."/>
            <person name="Okwuonu G."/>
            <person name="Ongeri F."/>
            <person name="Pham C."/>
            <person name="Simmons D."/>
            <person name="Wilczek-Boney K."/>
            <person name="Hale W."/>
            <person name="Jakkamsetti A."/>
            <person name="Pham P."/>
            <person name="Ruth R."/>
            <person name="San Lucas F."/>
            <person name="Warren J."/>
            <person name="Zhang J."/>
            <person name="Zhao Z."/>
            <person name="Zhou C."/>
            <person name="Zhu D."/>
            <person name="Lee S."/>
            <person name="Bess C."/>
            <person name="Blankenburg K."/>
            <person name="Forbes L."/>
            <person name="Fu Q."/>
            <person name="Gubbala S."/>
            <person name="Hirani K."/>
            <person name="Jayaseelan J.C."/>
            <person name="Lara F."/>
            <person name="Munidasa M."/>
            <person name="Palculict T."/>
            <person name="Patil S."/>
            <person name="Pu L.-L."/>
            <person name="Saada N."/>
            <person name="Tang L."/>
            <person name="Weissenberger G."/>
            <person name="Zhu Y."/>
            <person name="Hemphill L."/>
            <person name="Shang Y."/>
            <person name="Youmans B."/>
            <person name="Ayvaz T."/>
            <person name="Ross M."/>
            <person name="Santibanez J."/>
            <person name="Aqrawi P."/>
            <person name="Gross S."/>
            <person name="Joshi V."/>
            <person name="Fowler G."/>
            <person name="Nazareth L."/>
            <person name="Reid J."/>
            <person name="Worley K."/>
            <person name="Petrosino J."/>
            <person name="Highlander S."/>
            <person name="Gibbs R."/>
        </authorList>
    </citation>
    <scope>NUCLEOTIDE SEQUENCE [LARGE SCALE GENOMIC DNA]</scope>
    <source>
        <strain evidence="10">ATCC 33030</strain>
    </source>
</reference>
<dbReference type="InterPro" id="IPR002524">
    <property type="entry name" value="Cation_efflux"/>
</dbReference>
<dbReference type="PANTHER" id="PTHR43840">
    <property type="entry name" value="MITOCHONDRIAL METAL TRANSPORTER 1-RELATED"/>
    <property type="match status" value="1"/>
</dbReference>
<evidence type="ECO:0000256" key="3">
    <source>
        <dbReference type="ARBA" id="ARBA00022448"/>
    </source>
</evidence>
<proteinExistence type="inferred from homology"/>
<dbReference type="EMBL" id="ACLJ02000003">
    <property type="protein sequence ID" value="EFK54557.1"/>
    <property type="molecule type" value="Genomic_DNA"/>
</dbReference>
<feature type="domain" description="Cation efflux protein transmembrane" evidence="8">
    <location>
        <begin position="11"/>
        <end position="205"/>
    </location>
</feature>
<comment type="subcellular location">
    <subcellularLocation>
        <location evidence="1">Membrane</location>
        <topology evidence="1">Multi-pass membrane protein</topology>
    </subcellularLocation>
</comment>
<evidence type="ECO:0000256" key="2">
    <source>
        <dbReference type="ARBA" id="ARBA00008114"/>
    </source>
</evidence>
<keyword evidence="6 7" id="KW-0472">Membrane</keyword>
<feature type="transmembrane region" description="Helical" evidence="7">
    <location>
        <begin position="156"/>
        <end position="174"/>
    </location>
</feature>
<evidence type="ECO:0000256" key="7">
    <source>
        <dbReference type="SAM" id="Phobius"/>
    </source>
</evidence>
<sequence length="307" mass="32454">MDEQKLLERFMWLSIAASVLVIGLKLVAAWVTGSVGFLSDAIESTINLVAASVGLWAIKLAAKPADDNHNFGHARAEYFAAQVEGFLILVASVVIIITAVGRIINPQPLEQLGIGLVFSIVATAINAGVGIVLIRAGKKYRSTTLDADGRHLITDVWTTVGVIVGMALVWLTGWEILDPIVALLVGANILFTGYSLLRGAILGLLAETLPEDEVATVKSFLADYSAAHGVEFTSVRTTAAGRQRFVDLVMQVPGQWTVDKSHDHADAVEEGIAAALGGAETIIHVEPLGHPTTVGPMTPQIPPVSAD</sequence>
<dbReference type="eggNOG" id="COG0053">
    <property type="taxonomic scope" value="Bacteria"/>
</dbReference>
<comment type="similarity">
    <text evidence="2">Belongs to the cation diffusion facilitator (CDF) transporter (TC 2.A.4) family.</text>
</comment>
<feature type="transmembrane region" description="Helical" evidence="7">
    <location>
        <begin position="180"/>
        <end position="197"/>
    </location>
</feature>
<dbReference type="Proteomes" id="UP000004208">
    <property type="component" value="Unassembled WGS sequence"/>
</dbReference>
<keyword evidence="11" id="KW-1185">Reference proteome</keyword>
<evidence type="ECO:0000256" key="6">
    <source>
        <dbReference type="ARBA" id="ARBA00023136"/>
    </source>
</evidence>
<dbReference type="InterPro" id="IPR058533">
    <property type="entry name" value="Cation_efflux_TM"/>
</dbReference>
<evidence type="ECO:0000256" key="4">
    <source>
        <dbReference type="ARBA" id="ARBA00022692"/>
    </source>
</evidence>
<dbReference type="InterPro" id="IPR027470">
    <property type="entry name" value="Cation_efflux_CTD"/>
</dbReference>
<dbReference type="STRING" id="585529.HMPREF0291_12215"/>
<keyword evidence="4 7" id="KW-0812">Transmembrane</keyword>
<dbReference type="AlphaFoldDB" id="D7WFC3"/>
<dbReference type="GO" id="GO:0015093">
    <property type="term" value="F:ferrous iron transmembrane transporter activity"/>
    <property type="evidence" value="ECO:0007669"/>
    <property type="project" value="TreeGrafter"/>
</dbReference>
<dbReference type="GO" id="GO:0015341">
    <property type="term" value="F:zinc efflux antiporter activity"/>
    <property type="evidence" value="ECO:0007669"/>
    <property type="project" value="TreeGrafter"/>
</dbReference>
<feature type="transmembrane region" description="Helical" evidence="7">
    <location>
        <begin position="116"/>
        <end position="136"/>
    </location>
</feature>
<dbReference type="PANTHER" id="PTHR43840:SF15">
    <property type="entry name" value="MITOCHONDRIAL METAL TRANSPORTER 1-RELATED"/>
    <property type="match status" value="1"/>
</dbReference>
<dbReference type="SUPFAM" id="SSF160240">
    <property type="entry name" value="Cation efflux protein cytoplasmic domain-like"/>
    <property type="match status" value="1"/>
</dbReference>
<feature type="transmembrane region" description="Helical" evidence="7">
    <location>
        <begin position="83"/>
        <end position="104"/>
    </location>
</feature>
<keyword evidence="3" id="KW-0813">Transport</keyword>
<dbReference type="InterPro" id="IPR027469">
    <property type="entry name" value="Cation_efflux_TMD_sf"/>
</dbReference>
<dbReference type="RefSeq" id="WP_005291555.1">
    <property type="nucleotide sequence ID" value="NZ_CM000961.1"/>
</dbReference>
<name>D7WFC3_9CORY</name>
<protein>
    <submittedName>
        <fullName evidence="10">Cation diffusion facilitator family transporter</fullName>
    </submittedName>
</protein>
<dbReference type="Pfam" id="PF16916">
    <property type="entry name" value="ZT_dimer"/>
    <property type="match status" value="1"/>
</dbReference>
<accession>D7WFC3</accession>
<dbReference type="OrthoDB" id="9813655at2"/>